<name>A0A0B7BX39_9EUPU</name>
<dbReference type="PANTHER" id="PTHR11360">
    <property type="entry name" value="MONOCARBOXYLATE TRANSPORTER"/>
    <property type="match status" value="1"/>
</dbReference>
<feature type="transmembrane region" description="Helical" evidence="1">
    <location>
        <begin position="61"/>
        <end position="79"/>
    </location>
</feature>
<accession>A0A0B7BX39</accession>
<evidence type="ECO:0008006" key="3">
    <source>
        <dbReference type="Google" id="ProtNLM"/>
    </source>
</evidence>
<evidence type="ECO:0000256" key="1">
    <source>
        <dbReference type="SAM" id="Phobius"/>
    </source>
</evidence>
<dbReference type="PANTHER" id="PTHR11360:SF284">
    <property type="entry name" value="EG:103B4.3 PROTEIN-RELATED"/>
    <property type="match status" value="1"/>
</dbReference>
<feature type="transmembrane region" description="Helical" evidence="1">
    <location>
        <begin position="29"/>
        <end position="49"/>
    </location>
</feature>
<keyword evidence="1" id="KW-0812">Transmembrane</keyword>
<gene>
    <name evidence="2" type="primary">ORF215997</name>
</gene>
<dbReference type="AlphaFoldDB" id="A0A0B7BX39"/>
<dbReference type="InterPro" id="IPR036259">
    <property type="entry name" value="MFS_trans_sf"/>
</dbReference>
<keyword evidence="1" id="KW-1133">Transmembrane helix</keyword>
<organism evidence="2">
    <name type="scientific">Arion vulgaris</name>
    <dbReference type="NCBI Taxonomy" id="1028688"/>
    <lineage>
        <taxon>Eukaryota</taxon>
        <taxon>Metazoa</taxon>
        <taxon>Spiralia</taxon>
        <taxon>Lophotrochozoa</taxon>
        <taxon>Mollusca</taxon>
        <taxon>Gastropoda</taxon>
        <taxon>Heterobranchia</taxon>
        <taxon>Euthyneura</taxon>
        <taxon>Panpulmonata</taxon>
        <taxon>Eupulmonata</taxon>
        <taxon>Stylommatophora</taxon>
        <taxon>Helicina</taxon>
        <taxon>Arionoidea</taxon>
        <taxon>Arionidae</taxon>
        <taxon>Arion</taxon>
    </lineage>
</organism>
<dbReference type="Gene3D" id="1.20.1250.20">
    <property type="entry name" value="MFS general substrate transporter like domains"/>
    <property type="match status" value="1"/>
</dbReference>
<reference evidence="2" key="1">
    <citation type="submission" date="2014-12" db="EMBL/GenBank/DDBJ databases">
        <title>Insight into the proteome of Arion vulgaris.</title>
        <authorList>
            <person name="Aradska J."/>
            <person name="Bulat T."/>
            <person name="Smidak R."/>
            <person name="Sarate P."/>
            <person name="Gangsoo J."/>
            <person name="Sialana F."/>
            <person name="Bilban M."/>
            <person name="Lubec G."/>
        </authorList>
    </citation>
    <scope>NUCLEOTIDE SEQUENCE</scope>
    <source>
        <tissue evidence="2">Skin</tissue>
    </source>
</reference>
<protein>
    <recommendedName>
        <fullName evidence="3">Major facilitator superfamily (MFS) profile domain-containing protein</fullName>
    </recommendedName>
</protein>
<dbReference type="EMBL" id="HACG01050648">
    <property type="protein sequence ID" value="CEK97513.1"/>
    <property type="molecule type" value="Transcribed_RNA"/>
</dbReference>
<evidence type="ECO:0000313" key="2">
    <source>
        <dbReference type="EMBL" id="CEK97513.1"/>
    </source>
</evidence>
<dbReference type="InterPro" id="IPR050327">
    <property type="entry name" value="Proton-linked_MCT"/>
</dbReference>
<proteinExistence type="predicted"/>
<sequence length="100" mass="10559">GFFGGCSCGLVFIPSIIIVNEYFHQKRGIANGIIASGSGVGLLVLAPIINVLLDTYALDGTIFFLAGVLLNMCICSCLFRTLGQNLSPLVSVTDKCDEES</sequence>
<keyword evidence="1" id="KW-0472">Membrane</keyword>
<dbReference type="SUPFAM" id="SSF103473">
    <property type="entry name" value="MFS general substrate transporter"/>
    <property type="match status" value="1"/>
</dbReference>
<feature type="non-terminal residue" evidence="2">
    <location>
        <position position="1"/>
    </location>
</feature>
<feature type="non-terminal residue" evidence="2">
    <location>
        <position position="100"/>
    </location>
</feature>